<keyword evidence="1" id="KW-0812">Transmembrane</keyword>
<dbReference type="AlphaFoldDB" id="A0A0F9UJG4"/>
<organism evidence="2">
    <name type="scientific">marine sediment metagenome</name>
    <dbReference type="NCBI Taxonomy" id="412755"/>
    <lineage>
        <taxon>unclassified sequences</taxon>
        <taxon>metagenomes</taxon>
        <taxon>ecological metagenomes</taxon>
    </lineage>
</organism>
<accession>A0A0F9UJG4</accession>
<keyword evidence="1" id="KW-0472">Membrane</keyword>
<comment type="caution">
    <text evidence="2">The sequence shown here is derived from an EMBL/GenBank/DDBJ whole genome shotgun (WGS) entry which is preliminary data.</text>
</comment>
<evidence type="ECO:0000256" key="1">
    <source>
        <dbReference type="SAM" id="Phobius"/>
    </source>
</evidence>
<dbReference type="EMBL" id="LAZR01000661">
    <property type="protein sequence ID" value="KKN61346.1"/>
    <property type="molecule type" value="Genomic_DNA"/>
</dbReference>
<protein>
    <submittedName>
        <fullName evidence="2">Uncharacterized protein</fullName>
    </submittedName>
</protein>
<proteinExistence type="predicted"/>
<gene>
    <name evidence="2" type="ORF">LCGC14_0522780</name>
</gene>
<reference evidence="2" key="1">
    <citation type="journal article" date="2015" name="Nature">
        <title>Complex archaea that bridge the gap between prokaryotes and eukaryotes.</title>
        <authorList>
            <person name="Spang A."/>
            <person name="Saw J.H."/>
            <person name="Jorgensen S.L."/>
            <person name="Zaremba-Niedzwiedzka K."/>
            <person name="Martijn J."/>
            <person name="Lind A.E."/>
            <person name="van Eijk R."/>
            <person name="Schleper C."/>
            <person name="Guy L."/>
            <person name="Ettema T.J."/>
        </authorList>
    </citation>
    <scope>NUCLEOTIDE SEQUENCE</scope>
</reference>
<keyword evidence="1" id="KW-1133">Transmembrane helix</keyword>
<sequence>MLTSSHVVPFGGTLGQLDITGADLLQVALVLSEAAKSGVAIADRAVTVLDTLPQRLSTTVEAVAETAGRGAGRGFGWGILPPLLLGTAAILAMVLVFDVATKEI</sequence>
<name>A0A0F9UJG4_9ZZZZ</name>
<evidence type="ECO:0000313" key="2">
    <source>
        <dbReference type="EMBL" id="KKN61346.1"/>
    </source>
</evidence>
<feature type="transmembrane region" description="Helical" evidence="1">
    <location>
        <begin position="79"/>
        <end position="100"/>
    </location>
</feature>